<dbReference type="InterPro" id="IPR036983">
    <property type="entry name" value="AIM24_sf"/>
</dbReference>
<dbReference type="InterPro" id="IPR002838">
    <property type="entry name" value="AIM24"/>
</dbReference>
<dbReference type="InterPro" id="IPR016031">
    <property type="entry name" value="Trp_RNA-bd_attenuator-like_dom"/>
</dbReference>
<dbReference type="Pfam" id="PF01987">
    <property type="entry name" value="AIM24"/>
    <property type="match status" value="1"/>
</dbReference>
<reference evidence="2" key="1">
    <citation type="submission" date="2018-02" db="EMBL/GenBank/DDBJ databases">
        <authorList>
            <person name="O'Hara-Hanley K."/>
            <person name="Soby S."/>
        </authorList>
    </citation>
    <scope>NUCLEOTIDE SEQUENCE [LARGE SCALE GENOMIC DNA]</scope>
    <source>
        <strain evidence="2">MWU14-2602</strain>
    </source>
</reference>
<keyword evidence="2" id="KW-1185">Reference proteome</keyword>
<protein>
    <submittedName>
        <fullName evidence="1">TIGR00266 family protein</fullName>
    </submittedName>
</protein>
<dbReference type="RefSeq" id="WP_103901435.1">
    <property type="nucleotide sequence ID" value="NZ_PQWB01000017.1"/>
</dbReference>
<evidence type="ECO:0000313" key="1">
    <source>
        <dbReference type="EMBL" id="POZ62988.1"/>
    </source>
</evidence>
<dbReference type="AlphaFoldDB" id="A0A2S5DJ27"/>
<comment type="caution">
    <text evidence="1">The sequence shown here is derived from an EMBL/GenBank/DDBJ whole genome shotgun (WGS) entry which is preliminary data.</text>
</comment>
<dbReference type="SUPFAM" id="SSF51219">
    <property type="entry name" value="TRAP-like"/>
    <property type="match status" value="1"/>
</dbReference>
<dbReference type="OrthoDB" id="9779518at2"/>
<dbReference type="Proteomes" id="UP000237082">
    <property type="component" value="Unassembled WGS sequence"/>
</dbReference>
<accession>A0A2S5DJ27</accession>
<dbReference type="EMBL" id="PQWB01000017">
    <property type="protein sequence ID" value="POZ62988.1"/>
    <property type="molecule type" value="Genomic_DNA"/>
</dbReference>
<dbReference type="NCBIfam" id="TIGR00266">
    <property type="entry name" value="TIGR00266 family protein"/>
    <property type="match status" value="1"/>
</dbReference>
<name>A0A2S5DJ27_9NEIS</name>
<evidence type="ECO:0000313" key="2">
    <source>
        <dbReference type="Proteomes" id="UP000237082"/>
    </source>
</evidence>
<gene>
    <name evidence="1" type="ORF">C2I19_04035</name>
</gene>
<organism evidence="1 2">
    <name type="scientific">Chromobacterium alticapitis</name>
    <dbReference type="NCBI Taxonomy" id="2073169"/>
    <lineage>
        <taxon>Bacteria</taxon>
        <taxon>Pseudomonadati</taxon>
        <taxon>Pseudomonadota</taxon>
        <taxon>Betaproteobacteria</taxon>
        <taxon>Neisseriales</taxon>
        <taxon>Chromobacteriaceae</taxon>
        <taxon>Chromobacterium</taxon>
    </lineage>
</organism>
<dbReference type="Gene3D" id="3.60.160.10">
    <property type="entry name" value="Mitochondrial biogenesis AIM24"/>
    <property type="match status" value="1"/>
</dbReference>
<proteinExistence type="predicted"/>
<dbReference type="PANTHER" id="PTHR43657:SF1">
    <property type="entry name" value="ALTERED INHERITANCE OF MITOCHONDRIA PROTEIN 24, MITOCHONDRIAL"/>
    <property type="match status" value="1"/>
</dbReference>
<sequence length="261" mass="27418">MTMDVIDYQVFGDDMQYVEVELDPGEAAVGEAGALYYMQDGIAMDTVFGDGSNRGGGAFGSLLGAGKRLLTGESVFTTVFANQASGRRKVAFAAATPGKIVPVHLLELGGVLYAQKDSFLAGAKGVSLGLAWQKRIGTGLFGGEGFIMQKLEGDGYVFLHAGGALTEMQLQPGETVRVDTGCVVAYQPSVDFDIEYVGKLKSALFSGEGLFFAKLTGPGRVWLQSLPLSRLADRIVAAAPRAGGESKEQGSLLGGLFNDKN</sequence>
<dbReference type="PANTHER" id="PTHR43657">
    <property type="entry name" value="TRYPTOPHAN RNA-BINDING ATTENUATOR PROTEIN-LIKE PROTEIN"/>
    <property type="match status" value="1"/>
</dbReference>